<dbReference type="HOGENOM" id="CLU_873838_0_0_7"/>
<dbReference type="GO" id="GO:0016747">
    <property type="term" value="F:acyltransferase activity, transferring groups other than amino-acyl groups"/>
    <property type="evidence" value="ECO:0007669"/>
    <property type="project" value="InterPro"/>
</dbReference>
<dbReference type="Proteomes" id="UP000011131">
    <property type="component" value="Chromosome"/>
</dbReference>
<dbReference type="Pfam" id="PF00583">
    <property type="entry name" value="Acetyltransf_1"/>
    <property type="match status" value="1"/>
</dbReference>
<dbReference type="InterPro" id="IPR053013">
    <property type="entry name" value="LAT"/>
</dbReference>
<dbReference type="SUPFAM" id="SSF55729">
    <property type="entry name" value="Acyl-CoA N-acyltransferases (Nat)"/>
    <property type="match status" value="1"/>
</dbReference>
<evidence type="ECO:0000313" key="2">
    <source>
        <dbReference type="EMBL" id="AGC47983.1"/>
    </source>
</evidence>
<dbReference type="STRING" id="1278073.MYSTI_06710"/>
<sequence length="332" mass="36637">MDAEDPLEALPWGDMHLALATAAQKAERDRLTHEAWGSPLTVEQFHQRELRLRSHPWCREGMRTWLLLDDASQVLASCETFHTDSYLRGPDGVASRGVSHAIASVYTEPALRGHGYATHLMDLLATRLEQEPGSSHAALLFSDVGAPLYRRSGYHEAPAFDWHLSAAGGLSTHAVDALLCDGDVPLMMERIQRPEVPFLLWPSAAQIDWHLERERAYAELLRRPRPEACGATVGTSTVLWAMMARYGQLVVLMLDAETVEDAVALLEAARGVAHRAGLSRVVVWEEPSTLAWVARVPGASRVARDGSLPMLRPLRPGLPAAERVGFSRALWV</sequence>
<dbReference type="eggNOG" id="COG3393">
    <property type="taxonomic scope" value="Bacteria"/>
</dbReference>
<dbReference type="PANTHER" id="PTHR34815">
    <property type="entry name" value="LYSINE ACETYLTRANSFERASE"/>
    <property type="match status" value="1"/>
</dbReference>
<accession>L7UIZ9</accession>
<dbReference type="EMBL" id="CP004025">
    <property type="protein sequence ID" value="AGC47983.1"/>
    <property type="molecule type" value="Genomic_DNA"/>
</dbReference>
<dbReference type="InterPro" id="IPR055100">
    <property type="entry name" value="GNAT_LYC1-like"/>
</dbReference>
<organism evidence="2 3">
    <name type="scientific">Myxococcus stipitatus (strain DSM 14675 / JCM 12634 / Mx s8)</name>
    <dbReference type="NCBI Taxonomy" id="1278073"/>
    <lineage>
        <taxon>Bacteria</taxon>
        <taxon>Pseudomonadati</taxon>
        <taxon>Myxococcota</taxon>
        <taxon>Myxococcia</taxon>
        <taxon>Myxococcales</taxon>
        <taxon>Cystobacterineae</taxon>
        <taxon>Myxococcaceae</taxon>
        <taxon>Myxococcus</taxon>
    </lineage>
</organism>
<dbReference type="Pfam" id="PF22998">
    <property type="entry name" value="GNAT_LYC1-like"/>
    <property type="match status" value="1"/>
</dbReference>
<dbReference type="PATRIC" id="fig|1278073.3.peg.6813"/>
<feature type="domain" description="N-acetyltransferase" evidence="1">
    <location>
        <begin position="15"/>
        <end position="181"/>
    </location>
</feature>
<name>L7UIZ9_MYXSD</name>
<keyword evidence="3" id="KW-1185">Reference proteome</keyword>
<dbReference type="PROSITE" id="PS51186">
    <property type="entry name" value="GNAT"/>
    <property type="match status" value="1"/>
</dbReference>
<dbReference type="KEGG" id="msd:MYSTI_06710"/>
<dbReference type="AlphaFoldDB" id="L7UIZ9"/>
<dbReference type="InterPro" id="IPR016181">
    <property type="entry name" value="Acyl_CoA_acyltransferase"/>
</dbReference>
<evidence type="ECO:0000313" key="3">
    <source>
        <dbReference type="Proteomes" id="UP000011131"/>
    </source>
</evidence>
<dbReference type="PANTHER" id="PTHR34815:SF2">
    <property type="entry name" value="N-ACETYLTRANSFERASE DOMAIN-CONTAINING PROTEIN"/>
    <property type="match status" value="1"/>
</dbReference>
<dbReference type="InterPro" id="IPR000182">
    <property type="entry name" value="GNAT_dom"/>
</dbReference>
<gene>
    <name evidence="2" type="ordered locus">MYSTI_06710</name>
</gene>
<protein>
    <recommendedName>
        <fullName evidence="1">N-acetyltransferase domain-containing protein</fullName>
    </recommendedName>
</protein>
<proteinExistence type="predicted"/>
<reference evidence="2 3" key="1">
    <citation type="journal article" date="2013" name="Genome Announc.">
        <title>Complete genome sequence of Myxococcus stipitatus strain DSM 14675, a fruiting myxobacterium.</title>
        <authorList>
            <person name="Huntley S."/>
            <person name="Kneip S."/>
            <person name="Treuner-Lange A."/>
            <person name="Sogaard-Andersen L."/>
        </authorList>
    </citation>
    <scope>NUCLEOTIDE SEQUENCE [LARGE SCALE GENOMIC DNA]</scope>
    <source>
        <strain evidence="3">DSM 14675 / JCM 12634 / Mx s8</strain>
    </source>
</reference>
<evidence type="ECO:0000259" key="1">
    <source>
        <dbReference type="PROSITE" id="PS51186"/>
    </source>
</evidence>
<dbReference type="Gene3D" id="3.40.630.30">
    <property type="match status" value="1"/>
</dbReference>